<organism evidence="1 2">
    <name type="scientific">Psophocarpus tetragonolobus</name>
    <name type="common">Winged bean</name>
    <name type="synonym">Dolichos tetragonolobus</name>
    <dbReference type="NCBI Taxonomy" id="3891"/>
    <lineage>
        <taxon>Eukaryota</taxon>
        <taxon>Viridiplantae</taxon>
        <taxon>Streptophyta</taxon>
        <taxon>Embryophyta</taxon>
        <taxon>Tracheophyta</taxon>
        <taxon>Spermatophyta</taxon>
        <taxon>Magnoliopsida</taxon>
        <taxon>eudicotyledons</taxon>
        <taxon>Gunneridae</taxon>
        <taxon>Pentapetalae</taxon>
        <taxon>rosids</taxon>
        <taxon>fabids</taxon>
        <taxon>Fabales</taxon>
        <taxon>Fabaceae</taxon>
        <taxon>Papilionoideae</taxon>
        <taxon>50 kb inversion clade</taxon>
        <taxon>NPAAA clade</taxon>
        <taxon>indigoferoid/millettioid clade</taxon>
        <taxon>Phaseoleae</taxon>
        <taxon>Psophocarpus</taxon>
    </lineage>
</organism>
<comment type="caution">
    <text evidence="1">The sequence shown here is derived from an EMBL/GenBank/DDBJ whole genome shotgun (WGS) entry which is preliminary data.</text>
</comment>
<reference evidence="1 2" key="1">
    <citation type="submission" date="2024-01" db="EMBL/GenBank/DDBJ databases">
        <title>The genomes of 5 underutilized Papilionoideae crops provide insights into root nodulation and disease resistanc.</title>
        <authorList>
            <person name="Jiang F."/>
        </authorList>
    </citation>
    <scope>NUCLEOTIDE SEQUENCE [LARGE SCALE GENOMIC DNA]</scope>
    <source>
        <strain evidence="1">DUOXIRENSHENG_FW03</strain>
        <tissue evidence="1">Leaves</tissue>
    </source>
</reference>
<sequence>MGDRGEGGLVRIVCPSDEYSDIPSLYTFVEKLANPIKVPSSRWVSSHSYSFFGCLDETGFSRLSIVRTFAVALLINSQALVPLHDTYLSFHINWVSYKHMESDMGWPRVTGDFNILLCNEILMAEVALTAGK</sequence>
<evidence type="ECO:0000313" key="2">
    <source>
        <dbReference type="Proteomes" id="UP001386955"/>
    </source>
</evidence>
<protein>
    <submittedName>
        <fullName evidence="1">Uncharacterized protein</fullName>
    </submittedName>
</protein>
<gene>
    <name evidence="1" type="ORF">VNO78_01191</name>
</gene>
<dbReference type="Proteomes" id="UP001386955">
    <property type="component" value="Unassembled WGS sequence"/>
</dbReference>
<accession>A0AAN9SY38</accession>
<dbReference type="AlphaFoldDB" id="A0AAN9SY38"/>
<keyword evidence="2" id="KW-1185">Reference proteome</keyword>
<dbReference type="EMBL" id="JAYMYS010000001">
    <property type="protein sequence ID" value="KAK7410419.1"/>
    <property type="molecule type" value="Genomic_DNA"/>
</dbReference>
<proteinExistence type="predicted"/>
<name>A0AAN9SY38_PSOTE</name>
<evidence type="ECO:0000313" key="1">
    <source>
        <dbReference type="EMBL" id="KAK7410419.1"/>
    </source>
</evidence>